<reference evidence="1 2" key="1">
    <citation type="submission" date="2014-07" db="EMBL/GenBank/DDBJ databases">
        <title>Draft genome sequence of Thalassospira tepidiphila 1-1B.</title>
        <authorList>
            <person name="Lai Q."/>
            <person name="Shao Z."/>
        </authorList>
    </citation>
    <scope>NUCLEOTIDE SEQUENCE [LARGE SCALE GENOMIC DNA]</scope>
    <source>
        <strain evidence="1 2">MCCC 1A03514</strain>
    </source>
</reference>
<gene>
    <name evidence="1" type="ORF">TH4_05505</name>
</gene>
<dbReference type="RefSeq" id="WP_064780224.1">
    <property type="nucleotide sequence ID" value="NZ_JPVZ01000002.1"/>
</dbReference>
<organism evidence="1 2">
    <name type="scientific">Thalassospira tepidiphila MCCC 1A03514</name>
    <dbReference type="NCBI Taxonomy" id="1177930"/>
    <lineage>
        <taxon>Bacteria</taxon>
        <taxon>Pseudomonadati</taxon>
        <taxon>Pseudomonadota</taxon>
        <taxon>Alphaproteobacteria</taxon>
        <taxon>Rhodospirillales</taxon>
        <taxon>Thalassospiraceae</taxon>
        <taxon>Thalassospira</taxon>
    </lineage>
</organism>
<dbReference type="AlphaFoldDB" id="A0A853L435"/>
<accession>A0A853L435</accession>
<sequence length="101" mass="10819">MSQEMRLKLTLWNENAETPLHLSALAPKDGWQSAPPNRIEAGESVVCEITAASTLAITLNYGTHHIGIHLDADSFSIEPGDARVDRQKLGSGLAEVTLALG</sequence>
<proteinExistence type="predicted"/>
<dbReference type="EMBL" id="JPVZ01000002">
    <property type="protein sequence ID" value="OAZ10998.1"/>
    <property type="molecule type" value="Genomic_DNA"/>
</dbReference>
<dbReference type="Proteomes" id="UP000094009">
    <property type="component" value="Unassembled WGS sequence"/>
</dbReference>
<evidence type="ECO:0000313" key="1">
    <source>
        <dbReference type="EMBL" id="OAZ10998.1"/>
    </source>
</evidence>
<protein>
    <submittedName>
        <fullName evidence="1">Uncharacterized protein</fullName>
    </submittedName>
</protein>
<evidence type="ECO:0000313" key="2">
    <source>
        <dbReference type="Proteomes" id="UP000094009"/>
    </source>
</evidence>
<comment type="caution">
    <text evidence="1">The sequence shown here is derived from an EMBL/GenBank/DDBJ whole genome shotgun (WGS) entry which is preliminary data.</text>
</comment>
<name>A0A853L435_9PROT</name>